<dbReference type="InterPro" id="IPR000801">
    <property type="entry name" value="Esterase-like"/>
</dbReference>
<dbReference type="GO" id="GO:0016787">
    <property type="term" value="F:hydrolase activity"/>
    <property type="evidence" value="ECO:0007669"/>
    <property type="project" value="UniProtKB-KW"/>
</dbReference>
<evidence type="ECO:0000256" key="1">
    <source>
        <dbReference type="SAM" id="SignalP"/>
    </source>
</evidence>
<accession>A0ABY8F288</accession>
<name>A0ABY8F288_9HYPH</name>
<feature type="chain" id="PRO_5045072367" evidence="1">
    <location>
        <begin position="25"/>
        <end position="359"/>
    </location>
</feature>
<dbReference type="RefSeq" id="WP_265681379.1">
    <property type="nucleotide sequence ID" value="NZ_CP120863.1"/>
</dbReference>
<dbReference type="SUPFAM" id="SSF53474">
    <property type="entry name" value="alpha/beta-Hydrolases"/>
    <property type="match status" value="1"/>
</dbReference>
<feature type="signal peptide" evidence="1">
    <location>
        <begin position="1"/>
        <end position="24"/>
    </location>
</feature>
<gene>
    <name evidence="2" type="ORF">K1718_17540</name>
</gene>
<dbReference type="EMBL" id="CP120863">
    <property type="protein sequence ID" value="WFE87960.1"/>
    <property type="molecule type" value="Genomic_DNA"/>
</dbReference>
<keyword evidence="3" id="KW-1185">Reference proteome</keyword>
<protein>
    <submittedName>
        <fullName evidence="2">Alpha/beta fold hydrolase</fullName>
    </submittedName>
</protein>
<keyword evidence="1" id="KW-0732">Signal</keyword>
<sequence length="359" mass="40146">MRKSIFSWMISALILILSPNFALAQTAFPDHGRVLEVKVPAPALKGNLVGTLSVQNIAIYLPPSYDLSKDSRYPVIYLLHGIFDDYGVWVENFDVPKILDRLIASDEIPELIVVMPNGGNRYGGGFYRNSPVTGNWADYIADDLVAYVDKEFRTVANTAARAIMGHSMGGYGALNLAIKRSDVFSVVWALSPCCLVPEEDLSFGNDAWRRAAAIENTEDLRKLLEDRDFYPIALLGIVTAFSPDLHAAPIYGDFPFDIVRGEIALDGEVLDRYLDQFPVRQIRGSRESLRGLRGLGMSVGLDDQFLHIPSGTLEFSQELGKERVPHRLDVYDGDHRELVEERLERTAFPWVAERLALTE</sequence>
<proteinExistence type="predicted"/>
<organism evidence="2 3">
    <name type="scientific">Roseibium porphyridii</name>
    <dbReference type="NCBI Taxonomy" id="2866279"/>
    <lineage>
        <taxon>Bacteria</taxon>
        <taxon>Pseudomonadati</taxon>
        <taxon>Pseudomonadota</taxon>
        <taxon>Alphaproteobacteria</taxon>
        <taxon>Hyphomicrobiales</taxon>
        <taxon>Stappiaceae</taxon>
        <taxon>Roseibium</taxon>
    </lineage>
</organism>
<dbReference type="PANTHER" id="PTHR48098">
    <property type="entry name" value="ENTEROCHELIN ESTERASE-RELATED"/>
    <property type="match status" value="1"/>
</dbReference>
<reference evidence="2 3" key="1">
    <citation type="submission" date="2023-03" db="EMBL/GenBank/DDBJ databases">
        <title>Roseibium porphyridii sp. nov. and Roseibium rhodosorbium sp. nov. isolated from marine algae, Porphyridium cruentum and Rhodosorus marinus, respectively.</title>
        <authorList>
            <person name="Lee M.W."/>
            <person name="Choi B.J."/>
            <person name="Lee J.K."/>
            <person name="Choi D.G."/>
            <person name="Baek J.H."/>
            <person name="Bayburt H."/>
            <person name="Kim J.M."/>
            <person name="Han D.M."/>
            <person name="Kim K.H."/>
            <person name="Jeon C.O."/>
        </authorList>
    </citation>
    <scope>NUCLEOTIDE SEQUENCE [LARGE SCALE GENOMIC DNA]</scope>
    <source>
        <strain evidence="2 3">KMA01</strain>
    </source>
</reference>
<dbReference type="InterPro" id="IPR029058">
    <property type="entry name" value="AB_hydrolase_fold"/>
</dbReference>
<dbReference type="Pfam" id="PF00756">
    <property type="entry name" value="Esterase"/>
    <property type="match status" value="1"/>
</dbReference>
<dbReference type="Proteomes" id="UP001209803">
    <property type="component" value="Chromosome"/>
</dbReference>
<evidence type="ECO:0000313" key="3">
    <source>
        <dbReference type="Proteomes" id="UP001209803"/>
    </source>
</evidence>
<dbReference type="InterPro" id="IPR050583">
    <property type="entry name" value="Mycobacterial_A85_antigen"/>
</dbReference>
<keyword evidence="2" id="KW-0378">Hydrolase</keyword>
<evidence type="ECO:0000313" key="2">
    <source>
        <dbReference type="EMBL" id="WFE87960.1"/>
    </source>
</evidence>
<dbReference type="Gene3D" id="3.40.50.1820">
    <property type="entry name" value="alpha/beta hydrolase"/>
    <property type="match status" value="1"/>
</dbReference>